<dbReference type="Pfam" id="PF13640">
    <property type="entry name" value="2OG-FeII_Oxy_3"/>
    <property type="match status" value="1"/>
</dbReference>
<feature type="domain" description="Prolyl 4-hydroxylase alpha subunit" evidence="6">
    <location>
        <begin position="38"/>
        <end position="274"/>
    </location>
</feature>
<dbReference type="InterPro" id="IPR045054">
    <property type="entry name" value="P4HA-like"/>
</dbReference>
<dbReference type="Proteomes" id="UP000053958">
    <property type="component" value="Unassembled WGS sequence"/>
</dbReference>
<keyword evidence="2" id="KW-0479">Metal-binding</keyword>
<dbReference type="GO" id="GO:0005506">
    <property type="term" value="F:iron ion binding"/>
    <property type="evidence" value="ECO:0007669"/>
    <property type="project" value="InterPro"/>
</dbReference>
<evidence type="ECO:0000256" key="5">
    <source>
        <dbReference type="ARBA" id="ARBA00023004"/>
    </source>
</evidence>
<name>A0A0F4YJT2_RASE3</name>
<dbReference type="GO" id="GO:0005783">
    <property type="term" value="C:endoplasmic reticulum"/>
    <property type="evidence" value="ECO:0007669"/>
    <property type="project" value="TreeGrafter"/>
</dbReference>
<evidence type="ECO:0000313" key="8">
    <source>
        <dbReference type="Proteomes" id="UP000053958"/>
    </source>
</evidence>
<dbReference type="Gene3D" id="2.60.120.620">
    <property type="entry name" value="q2cbj1_9rhob like domain"/>
    <property type="match status" value="1"/>
</dbReference>
<dbReference type="InterPro" id="IPR044862">
    <property type="entry name" value="Pro_4_hyd_alph_FE2OG_OXY"/>
</dbReference>
<protein>
    <recommendedName>
        <fullName evidence="6">Prolyl 4-hydroxylase alpha subunit domain-containing protein</fullName>
    </recommendedName>
</protein>
<evidence type="ECO:0000256" key="3">
    <source>
        <dbReference type="ARBA" id="ARBA00022964"/>
    </source>
</evidence>
<accession>A0A0F4YJT2</accession>
<keyword evidence="8" id="KW-1185">Reference proteome</keyword>
<dbReference type="AlphaFoldDB" id="A0A0F4YJT2"/>
<dbReference type="PANTHER" id="PTHR10869:SF241">
    <property type="entry name" value="FE2OG DIOXYGENASE DOMAIN-CONTAINING PROTEIN"/>
    <property type="match status" value="1"/>
</dbReference>
<dbReference type="STRING" id="1408163.A0A0F4YJT2"/>
<reference evidence="7 8" key="1">
    <citation type="submission" date="2015-04" db="EMBL/GenBank/DDBJ databases">
        <authorList>
            <person name="Heijne W.H."/>
            <person name="Fedorova N.D."/>
            <person name="Nierman W.C."/>
            <person name="Vollebregt A.W."/>
            <person name="Zhao Z."/>
            <person name="Wu L."/>
            <person name="Kumar M."/>
            <person name="Stam H."/>
            <person name="van den Berg M.A."/>
            <person name="Pel H.J."/>
        </authorList>
    </citation>
    <scope>NUCLEOTIDE SEQUENCE [LARGE SCALE GENOMIC DNA]</scope>
    <source>
        <strain evidence="7 8">CBS 393.64</strain>
    </source>
</reference>
<evidence type="ECO:0000256" key="1">
    <source>
        <dbReference type="ARBA" id="ARBA00001961"/>
    </source>
</evidence>
<dbReference type="RefSeq" id="XP_013325096.1">
    <property type="nucleotide sequence ID" value="XM_013469642.1"/>
</dbReference>
<evidence type="ECO:0000313" key="7">
    <source>
        <dbReference type="EMBL" id="KKA18484.1"/>
    </source>
</evidence>
<dbReference type="PANTHER" id="PTHR10869">
    <property type="entry name" value="PROLYL 4-HYDROXYLASE ALPHA SUBUNIT"/>
    <property type="match status" value="1"/>
</dbReference>
<organism evidence="7 8">
    <name type="scientific">Rasamsonia emersonii (strain ATCC 16479 / CBS 393.64 / IMI 116815)</name>
    <dbReference type="NCBI Taxonomy" id="1408163"/>
    <lineage>
        <taxon>Eukaryota</taxon>
        <taxon>Fungi</taxon>
        <taxon>Dikarya</taxon>
        <taxon>Ascomycota</taxon>
        <taxon>Pezizomycotina</taxon>
        <taxon>Eurotiomycetes</taxon>
        <taxon>Eurotiomycetidae</taxon>
        <taxon>Eurotiales</taxon>
        <taxon>Trichocomaceae</taxon>
        <taxon>Rasamsonia</taxon>
    </lineage>
</organism>
<dbReference type="GeneID" id="25319832"/>
<evidence type="ECO:0000259" key="6">
    <source>
        <dbReference type="SMART" id="SM00702"/>
    </source>
</evidence>
<sequence length="280" mass="31994">MTVHIPDGFLPPEPPPNAYLQRIDFMTTDPPMPEYNNMFAAVVHNLLTESECQELLRLAEASTLTSDNQTPTWERAMINAGGGRQILAVDSRNCGRIIFDSPELAQRLLYRLMPFFRESGIDRLEKRPLVTGLGPARRGEVLQLSRLNERLRFLRYEGGEYFRPHWDGMYETDDGLERSYFTVHLYLNGEGEQDLEELKKAYEEKKKNGTVDRGSPDAKLLGGATSFVDTDKDDRAVRVFPKTGSVLVFQQNHLAHGGDDVFRGVKYTMRTDVMYRQVKN</sequence>
<gene>
    <name evidence="7" type="ORF">T310_7561</name>
</gene>
<evidence type="ECO:0000256" key="4">
    <source>
        <dbReference type="ARBA" id="ARBA00023002"/>
    </source>
</evidence>
<dbReference type="GO" id="GO:0004656">
    <property type="term" value="F:procollagen-proline 4-dioxygenase activity"/>
    <property type="evidence" value="ECO:0007669"/>
    <property type="project" value="TreeGrafter"/>
</dbReference>
<evidence type="ECO:0000256" key="2">
    <source>
        <dbReference type="ARBA" id="ARBA00022723"/>
    </source>
</evidence>
<dbReference type="SMART" id="SM00702">
    <property type="entry name" value="P4Hc"/>
    <property type="match status" value="1"/>
</dbReference>
<keyword evidence="4" id="KW-0560">Oxidoreductase</keyword>
<dbReference type="EMBL" id="LASV01000451">
    <property type="protein sequence ID" value="KKA18484.1"/>
    <property type="molecule type" value="Genomic_DNA"/>
</dbReference>
<dbReference type="OrthoDB" id="69177at2759"/>
<dbReference type="InterPro" id="IPR006620">
    <property type="entry name" value="Pro_4_hyd_alph"/>
</dbReference>
<keyword evidence="3" id="KW-0223">Dioxygenase</keyword>
<dbReference type="GO" id="GO:0031418">
    <property type="term" value="F:L-ascorbic acid binding"/>
    <property type="evidence" value="ECO:0007669"/>
    <property type="project" value="InterPro"/>
</dbReference>
<proteinExistence type="predicted"/>
<comment type="cofactor">
    <cofactor evidence="1">
        <name>L-ascorbate</name>
        <dbReference type="ChEBI" id="CHEBI:38290"/>
    </cofactor>
</comment>
<dbReference type="FunFam" id="2.60.120.620:FF:000045">
    <property type="entry name" value="Uncharacterized protein"/>
    <property type="match status" value="1"/>
</dbReference>
<comment type="caution">
    <text evidence="7">The sequence shown here is derived from an EMBL/GenBank/DDBJ whole genome shotgun (WGS) entry which is preliminary data.</text>
</comment>
<keyword evidence="5" id="KW-0408">Iron</keyword>